<evidence type="ECO:0000256" key="2">
    <source>
        <dbReference type="ARBA" id="ARBA00022679"/>
    </source>
</evidence>
<dbReference type="Gene3D" id="3.30.800.10">
    <property type="entry name" value="Phosphatidylinositol Phosphate Kinase II Beta"/>
    <property type="match status" value="1"/>
</dbReference>
<evidence type="ECO:0000259" key="12">
    <source>
        <dbReference type="PROSITE" id="PS50178"/>
    </source>
</evidence>
<feature type="region of interest" description="Disordered" evidence="11">
    <location>
        <begin position="1"/>
        <end position="45"/>
    </location>
</feature>
<evidence type="ECO:0000256" key="4">
    <source>
        <dbReference type="ARBA" id="ARBA00022741"/>
    </source>
</evidence>
<feature type="region of interest" description="Disordered" evidence="11">
    <location>
        <begin position="1373"/>
        <end position="1472"/>
    </location>
</feature>
<dbReference type="Proteomes" id="UP000076532">
    <property type="component" value="Unassembled WGS sequence"/>
</dbReference>
<feature type="region of interest" description="Disordered" evidence="11">
    <location>
        <begin position="1572"/>
        <end position="1678"/>
    </location>
</feature>
<protein>
    <recommendedName>
        <fullName evidence="1">1-phosphatidylinositol-3-phosphate 5-kinase</fullName>
        <ecNumber evidence="1">2.7.1.150</ecNumber>
    </recommendedName>
</protein>
<dbReference type="EMBL" id="KV417501">
    <property type="protein sequence ID" value="KZP28945.1"/>
    <property type="molecule type" value="Genomic_DNA"/>
</dbReference>
<dbReference type="InterPro" id="IPR002423">
    <property type="entry name" value="Cpn60/GroEL/TCP-1"/>
</dbReference>
<dbReference type="SUPFAM" id="SSF52029">
    <property type="entry name" value="GroEL apical domain-like"/>
    <property type="match status" value="1"/>
</dbReference>
<dbReference type="InterPro" id="IPR011011">
    <property type="entry name" value="Znf_FYVE_PHD"/>
</dbReference>
<keyword evidence="3" id="KW-0479">Metal-binding</keyword>
<evidence type="ECO:0000256" key="6">
    <source>
        <dbReference type="ARBA" id="ARBA00022777"/>
    </source>
</evidence>
<feature type="compositionally biased region" description="Acidic residues" evidence="11">
    <location>
        <begin position="1729"/>
        <end position="1744"/>
    </location>
</feature>
<organism evidence="14 15">
    <name type="scientific">Athelia psychrophila</name>
    <dbReference type="NCBI Taxonomy" id="1759441"/>
    <lineage>
        <taxon>Eukaryota</taxon>
        <taxon>Fungi</taxon>
        <taxon>Dikarya</taxon>
        <taxon>Basidiomycota</taxon>
        <taxon>Agaricomycotina</taxon>
        <taxon>Agaricomycetes</taxon>
        <taxon>Agaricomycetidae</taxon>
        <taxon>Atheliales</taxon>
        <taxon>Atheliaceae</taxon>
        <taxon>Athelia</taxon>
    </lineage>
</organism>
<dbReference type="CDD" id="cd03334">
    <property type="entry name" value="Fab1_TCP"/>
    <property type="match status" value="1"/>
</dbReference>
<feature type="region of interest" description="Disordered" evidence="11">
    <location>
        <begin position="329"/>
        <end position="349"/>
    </location>
</feature>
<evidence type="ECO:0000259" key="13">
    <source>
        <dbReference type="PROSITE" id="PS51455"/>
    </source>
</evidence>
<dbReference type="PANTHER" id="PTHR45748">
    <property type="entry name" value="1-PHOSPHATIDYLINOSITOL 3-PHOSPHATE 5-KINASE-RELATED"/>
    <property type="match status" value="1"/>
</dbReference>
<dbReference type="SUPFAM" id="SSF57903">
    <property type="entry name" value="FYVE/PHD zinc finger"/>
    <property type="match status" value="1"/>
</dbReference>
<dbReference type="Gene3D" id="3.50.7.10">
    <property type="entry name" value="GroEL"/>
    <property type="match status" value="1"/>
</dbReference>
<feature type="region of interest" description="Disordered" evidence="11">
    <location>
        <begin position="1519"/>
        <end position="1559"/>
    </location>
</feature>
<dbReference type="FunFam" id="3.30.40.10:FF:000283">
    <property type="entry name" value="1-phosphatidylinositol-3-phosphate 5-kinase (Fab1)"/>
    <property type="match status" value="1"/>
</dbReference>
<keyword evidence="5 9" id="KW-0863">Zinc-finger</keyword>
<dbReference type="InterPro" id="IPR027483">
    <property type="entry name" value="PInositol-4-P-4/5-kinase_C_sf"/>
</dbReference>
<keyword evidence="15" id="KW-1185">Reference proteome</keyword>
<evidence type="ECO:0000313" key="15">
    <source>
        <dbReference type="Proteomes" id="UP000076532"/>
    </source>
</evidence>
<dbReference type="Pfam" id="PF01363">
    <property type="entry name" value="FYVE"/>
    <property type="match status" value="1"/>
</dbReference>
<feature type="region of interest" description="Disordered" evidence="11">
    <location>
        <begin position="803"/>
        <end position="842"/>
    </location>
</feature>
<dbReference type="PROSITE" id="PS50178">
    <property type="entry name" value="ZF_FYVE"/>
    <property type="match status" value="1"/>
</dbReference>
<dbReference type="GO" id="GO:0046854">
    <property type="term" value="P:phosphatidylinositol phosphate biosynthetic process"/>
    <property type="evidence" value="ECO:0007669"/>
    <property type="project" value="TreeGrafter"/>
</dbReference>
<gene>
    <name evidence="14" type="ORF">FIBSPDRAFT_1039289</name>
</gene>
<evidence type="ECO:0000256" key="5">
    <source>
        <dbReference type="ARBA" id="ARBA00022771"/>
    </source>
</evidence>
<dbReference type="GO" id="GO:0008270">
    <property type="term" value="F:zinc ion binding"/>
    <property type="evidence" value="ECO:0007669"/>
    <property type="project" value="UniProtKB-KW"/>
</dbReference>
<dbReference type="InterPro" id="IPR000306">
    <property type="entry name" value="Znf_FYVE"/>
</dbReference>
<keyword evidence="8 10" id="KW-0067">ATP-binding</keyword>
<dbReference type="PANTHER" id="PTHR45748:SF7">
    <property type="entry name" value="1-PHOSPHATIDYLINOSITOL 3-PHOSPHATE 5-KINASE-RELATED"/>
    <property type="match status" value="1"/>
</dbReference>
<feature type="domain" description="PIPK" evidence="13">
    <location>
        <begin position="1922"/>
        <end position="2251"/>
    </location>
</feature>
<feature type="compositionally biased region" description="Polar residues" evidence="11">
    <location>
        <begin position="1"/>
        <end position="19"/>
    </location>
</feature>
<dbReference type="SMART" id="SM00330">
    <property type="entry name" value="PIPKc"/>
    <property type="match status" value="1"/>
</dbReference>
<dbReference type="Pfam" id="PF01504">
    <property type="entry name" value="PIP5K"/>
    <property type="match status" value="2"/>
</dbReference>
<dbReference type="GO" id="GO:0000285">
    <property type="term" value="F:1-phosphatidylinositol-3-phosphate 5-kinase activity"/>
    <property type="evidence" value="ECO:0007669"/>
    <property type="project" value="UniProtKB-EC"/>
</dbReference>
<dbReference type="PROSITE" id="PS51455">
    <property type="entry name" value="PIPK"/>
    <property type="match status" value="1"/>
</dbReference>
<feature type="domain" description="FYVE-type" evidence="12">
    <location>
        <begin position="210"/>
        <end position="270"/>
    </location>
</feature>
<dbReference type="OrthoDB" id="158357at2759"/>
<feature type="compositionally biased region" description="Acidic residues" evidence="11">
    <location>
        <begin position="824"/>
        <end position="833"/>
    </location>
</feature>
<evidence type="ECO:0000256" key="3">
    <source>
        <dbReference type="ARBA" id="ARBA00022723"/>
    </source>
</evidence>
<dbReference type="SUPFAM" id="SSF56104">
    <property type="entry name" value="SAICAR synthase-like"/>
    <property type="match status" value="1"/>
</dbReference>
<dbReference type="CDD" id="cd15725">
    <property type="entry name" value="FYVE_PIKfyve_Fab1"/>
    <property type="match status" value="1"/>
</dbReference>
<reference evidence="14 15" key="1">
    <citation type="journal article" date="2016" name="Mol. Biol. Evol.">
        <title>Comparative Genomics of Early-Diverging Mushroom-Forming Fungi Provides Insights into the Origins of Lignocellulose Decay Capabilities.</title>
        <authorList>
            <person name="Nagy L.G."/>
            <person name="Riley R."/>
            <person name="Tritt A."/>
            <person name="Adam C."/>
            <person name="Daum C."/>
            <person name="Floudas D."/>
            <person name="Sun H."/>
            <person name="Yadav J.S."/>
            <person name="Pangilinan J."/>
            <person name="Larsson K.H."/>
            <person name="Matsuura K."/>
            <person name="Barry K."/>
            <person name="Labutti K."/>
            <person name="Kuo R."/>
            <person name="Ohm R.A."/>
            <person name="Bhattacharya S.S."/>
            <person name="Shirouzu T."/>
            <person name="Yoshinaga Y."/>
            <person name="Martin F.M."/>
            <person name="Grigoriev I.V."/>
            <person name="Hibbett D.S."/>
        </authorList>
    </citation>
    <scope>NUCLEOTIDE SEQUENCE [LARGE SCALE GENOMIC DNA]</scope>
    <source>
        <strain evidence="14 15">CBS 109695</strain>
    </source>
</reference>
<dbReference type="CDD" id="cd17300">
    <property type="entry name" value="PIPKc_PIKfyve"/>
    <property type="match status" value="1"/>
</dbReference>
<dbReference type="SMART" id="SM00064">
    <property type="entry name" value="FYVE"/>
    <property type="match status" value="1"/>
</dbReference>
<feature type="region of interest" description="Disordered" evidence="11">
    <location>
        <begin position="1724"/>
        <end position="1766"/>
    </location>
</feature>
<feature type="compositionally biased region" description="Pro residues" evidence="11">
    <location>
        <begin position="1787"/>
        <end position="1803"/>
    </location>
</feature>
<dbReference type="InterPro" id="IPR017455">
    <property type="entry name" value="Znf_FYVE-rel"/>
</dbReference>
<dbReference type="InterPro" id="IPR002498">
    <property type="entry name" value="PInositol-4-P-4/5-kinase_core"/>
</dbReference>
<dbReference type="EC" id="2.7.1.150" evidence="1"/>
<feature type="region of interest" description="Disordered" evidence="11">
    <location>
        <begin position="373"/>
        <end position="392"/>
    </location>
</feature>
<feature type="compositionally biased region" description="Polar residues" evidence="11">
    <location>
        <begin position="1395"/>
        <end position="1432"/>
    </location>
</feature>
<feature type="region of interest" description="Disordered" evidence="11">
    <location>
        <begin position="1329"/>
        <end position="1352"/>
    </location>
</feature>
<evidence type="ECO:0000256" key="1">
    <source>
        <dbReference type="ARBA" id="ARBA00012009"/>
    </source>
</evidence>
<evidence type="ECO:0000256" key="9">
    <source>
        <dbReference type="PROSITE-ProRule" id="PRU00091"/>
    </source>
</evidence>
<dbReference type="InterPro" id="IPR044769">
    <property type="entry name" value="PIKfyve_PIPKc"/>
</dbReference>
<accession>A0A166S2H3</accession>
<name>A0A166S2H3_9AGAM</name>
<keyword evidence="7" id="KW-0862">Zinc</keyword>
<dbReference type="InterPro" id="IPR013083">
    <property type="entry name" value="Znf_RING/FYVE/PHD"/>
</dbReference>
<keyword evidence="6 10" id="KW-0418">Kinase</keyword>
<dbReference type="FunFam" id="3.50.7.10:FF:000007">
    <property type="entry name" value="1-phosphatidylinositol 3-phosphate 5-kinase isoform X1"/>
    <property type="match status" value="1"/>
</dbReference>
<dbReference type="FunFam" id="3.30.810.10:FF:000001">
    <property type="entry name" value="1-phosphatidylinositol 3-phosphate 5-kinase FAB1"/>
    <property type="match status" value="1"/>
</dbReference>
<evidence type="ECO:0000256" key="8">
    <source>
        <dbReference type="ARBA" id="ARBA00022840"/>
    </source>
</evidence>
<dbReference type="InterPro" id="IPR027409">
    <property type="entry name" value="GroEL-like_apical_dom_sf"/>
</dbReference>
<feature type="region of interest" description="Disordered" evidence="11">
    <location>
        <begin position="1779"/>
        <end position="1815"/>
    </location>
</feature>
<proteinExistence type="predicted"/>
<dbReference type="GO" id="GO:0010008">
    <property type="term" value="C:endosome membrane"/>
    <property type="evidence" value="ECO:0007669"/>
    <property type="project" value="TreeGrafter"/>
</dbReference>
<dbReference type="GO" id="GO:0005524">
    <property type="term" value="F:ATP binding"/>
    <property type="evidence" value="ECO:0007669"/>
    <property type="project" value="UniProtKB-UniRule"/>
</dbReference>
<keyword evidence="2 10" id="KW-0808">Transferase</keyword>
<dbReference type="InterPro" id="IPR027484">
    <property type="entry name" value="PInositol-4-P-5-kinase_N"/>
</dbReference>
<dbReference type="STRING" id="436010.A0A166S2H3"/>
<feature type="compositionally biased region" description="Low complexity" evidence="11">
    <location>
        <begin position="1751"/>
        <end position="1764"/>
    </location>
</feature>
<feature type="compositionally biased region" description="Basic and acidic residues" evidence="11">
    <location>
        <begin position="1599"/>
        <end position="1614"/>
    </location>
</feature>
<keyword evidence="4 10" id="KW-0547">Nucleotide-binding</keyword>
<evidence type="ECO:0000256" key="7">
    <source>
        <dbReference type="ARBA" id="ARBA00022833"/>
    </source>
</evidence>
<evidence type="ECO:0000313" key="14">
    <source>
        <dbReference type="EMBL" id="KZP28945.1"/>
    </source>
</evidence>
<dbReference type="GO" id="GO:0000329">
    <property type="term" value="C:fungal-type vacuole membrane"/>
    <property type="evidence" value="ECO:0007669"/>
    <property type="project" value="TreeGrafter"/>
</dbReference>
<dbReference type="Gene3D" id="3.30.40.10">
    <property type="entry name" value="Zinc/RING finger domain, C3HC4 (zinc finger)"/>
    <property type="match status" value="1"/>
</dbReference>
<dbReference type="Pfam" id="PF00118">
    <property type="entry name" value="Cpn60_TCP1"/>
    <property type="match status" value="1"/>
</dbReference>
<sequence length="2280" mass="255092">MEASLAQSPAQSTTSNPSIKSRRSSTRPDDVTSLTSFNPWPDDEDPSSYTLVTSLLSRMKNSLAAPLSAVASASTSGQAYGVNELRRPSVSAINSNLSSFTTRSTAADRPTSLKVAPSNPAAPLVSLTPVVSEAPSFNPEHDRTLSRSQYGGVLETPDGGVFGTSIPGFPIQDDARSIRTNTSLNRAGSVSKVIRRIRGEGLSRDYWMDDENAKECYDCKSVFSAWRRKHHCRICGQIFCSRCASNIIKGSRFGHDGMIRVCNLCLEKLAKVDSDDEDDRRSFTSTNSPFPAHQMGVDSIAHSPFAASQLFGPTDEPFNLYSIAETKRPISGSDESGWGSRPISPGDVMAEDTWQPVRETPAPFRRNLVDEEKDPANLPSAFHEDTPSGPGSKTPIDFPITIPISVEGPTSSIQFPASSPDHGLDSPRPSSMMRSRFDSYGDFDVPIATPFIRSRVHSRLDLQSSVEPGWRTRRESTAYAQELNNISMFHLRIMLRQMLTIEEIPNIKEWEETLLKLALQIARELTFTAVSNRQGEDMDVRRYVKIKKIPGGTPSDSEYVDGAVITKNVAHKQMSRMLRNPRIMLVTFPLEFYREGQYQHLGQIVRQEKEYLGNLASRIAALRPHVVLVEQSVSRLALDELAKHNIAVARTVKPSAIQFVSRMTQADVFSSMDRLALEPRLGHCSKFRIQTFDHPLIPGRRKTYMRFEGCSRDMGCTIILRGGDIDTLRRIKKVTRFLTFIVRNLKLETHLWKDSVITVPPFTPEAIPSSSTGRPSLSKLLMPSVVPSIATPAVKSAPAFPALRGESSASGSVPHTHPTRGESTDDDLPDEDAERSRLSRRIQQSLEPYKHTFISVSATLRFPLPQPISRMKELDDELNEAQRAWEDEIVKREEKGHAVHPLDKSVSSHAQEATVDVMAKEPADDRDDFKLQIEALTVPELPQTPTPRVEDEGGYFALGRSVTSSGFLGGSSFFGTSPMASPAINPAPRLYLKQSFDIALESKLSYLRWQHAEQRRIWEWYLRKNKDDFVVEKYQKISIWQYIVPIAEFGLHRACFAPQLQYVTFYGENDCTLGQFIEKSVNETMAQILDPKAICEGKGCDQPLARHCKVYVHNETRLFVAVEQWEGLIKGRAIPDLITTWSACRLCGMATPFIPVSEEMQRYSFAKFLELHFYPADVQLVQGAGCQHNIYQHHIRYFACKGMTVRFQADPVVIHEIVYPPMRIRVRPETQLELKNLDWERLHRSNAVWYSALVDDLKLTSMDAATGDEEFDTQLTHDINLLIARAENEREEIGTLIDDIYKDSSPTDTLSLNQVRSYRQDTIVAWQHDFDKLPKPRAQPSGRHPRKPTAFDSVRNIWPGRFDMIVSADALSAPSNASETEGHIAPGGRRLTGDSLASSDASEPEPETTSSDLPLDASITTTSSSDLPSTENLPLVIVHKSLPKSDPESDSTIGVRGKHDDRVVDTQDELSEADVPGRMRRTSRLPRRLSQHAKVADLVRKYSDYIPAQGMQDLARTALAPPSESEQEYTGDPLPRPLRDRSRHRHLPAKKTSTSDFEHSYAVNVAPRYLAQSRRTLGQTRNTRIPGPIMDSQQSSRRTSPDKRLSRLSGEVKRSNQVSPPPSARGSGFPNSNGRSTRGKSSSRANGKDKASTRPPQNSVSKPTARKASNGLPGRVTNIAKHFERLSKETERANRRYAVIRGRRARPVASARAKVEILDSVKDAIRDESESDSSEADDEGGDEEDTKKNTEPTTTESSPEASSTLPQQQLLENQGDKILQTDSPIDGVPPPPETGATIPPPVIEEPRVSPSSVDSINSLPPSPFLHAKPSLTQSDLDMGFITERNSIMKALSGFWPQHVAQQSRIRSELDIEDPMSDPEHIFRDSSMVVRTDEPTSIIALALNSPQYRDMLKQSRAEKRTAREPKVNADAGEAFMPDDRSVAESTSTWGVVNVEAPDAANPMDELRMPSSKLPWAISFESGGLTISCTVLYPEQFDALRRTYDCEKSMIESLARCIKWNAGGGKSGSAFLKTRDDRFIAKELSRPELQTMETFAPAYFDYMSSAIADNRPTLLAKVFGCYKLTFKKTNKDKSVSKSKITQMNLLVMENLFSDRRFSKIYDLKGSTRNRHVQSTGRENEVLLDENLVETAHLSPFYLREHSKRVLRGALYNDSKFLADINVMDYSLVVGVDQVNNELVVGIVDYIRTYTWDKKLESWVKESAFLGGANRGEPTIVTPKQYRQRFCSAMERYFPLVPDRWMKQKDIPEDDSQLSLLELWPDW</sequence>
<dbReference type="Gene3D" id="3.30.810.10">
    <property type="entry name" value="2-Layer Sandwich"/>
    <property type="match status" value="1"/>
</dbReference>
<feature type="compositionally biased region" description="Polar residues" evidence="11">
    <location>
        <begin position="1629"/>
        <end position="1645"/>
    </location>
</feature>
<evidence type="ECO:0000256" key="11">
    <source>
        <dbReference type="SAM" id="MobiDB-lite"/>
    </source>
</evidence>
<feature type="compositionally biased region" description="Polar residues" evidence="11">
    <location>
        <begin position="1573"/>
        <end position="1583"/>
    </location>
</feature>
<evidence type="ECO:0000256" key="10">
    <source>
        <dbReference type="PROSITE-ProRule" id="PRU00781"/>
    </source>
</evidence>